<dbReference type="Pfam" id="PF02149">
    <property type="entry name" value="KA1"/>
    <property type="match status" value="1"/>
</dbReference>
<evidence type="ECO:0000259" key="13">
    <source>
        <dbReference type="PROSITE" id="PS50032"/>
    </source>
</evidence>
<feature type="compositionally biased region" description="Basic and acidic residues" evidence="11">
    <location>
        <begin position="905"/>
        <end position="922"/>
    </location>
</feature>
<dbReference type="SUPFAM" id="SSF103243">
    <property type="entry name" value="KA1-like"/>
    <property type="match status" value="1"/>
</dbReference>
<comment type="catalytic activity">
    <reaction evidence="9">
        <text>L-seryl-[protein] + ATP = O-phospho-L-seryl-[protein] + ADP + H(+)</text>
        <dbReference type="Rhea" id="RHEA:17989"/>
        <dbReference type="Rhea" id="RHEA-COMP:9863"/>
        <dbReference type="Rhea" id="RHEA-COMP:11604"/>
        <dbReference type="ChEBI" id="CHEBI:15378"/>
        <dbReference type="ChEBI" id="CHEBI:29999"/>
        <dbReference type="ChEBI" id="CHEBI:30616"/>
        <dbReference type="ChEBI" id="CHEBI:83421"/>
        <dbReference type="ChEBI" id="CHEBI:456216"/>
        <dbReference type="EC" id="2.7.11.1"/>
    </reaction>
</comment>
<dbReference type="Gene3D" id="1.10.510.10">
    <property type="entry name" value="Transferase(Phosphotransferase) domain 1"/>
    <property type="match status" value="2"/>
</dbReference>
<organism evidence="14 15">
    <name type="scientific">Rhodotorula mucilaginosa</name>
    <name type="common">Yeast</name>
    <name type="synonym">Rhodotorula rubra</name>
    <dbReference type="NCBI Taxonomy" id="5537"/>
    <lineage>
        <taxon>Eukaryota</taxon>
        <taxon>Fungi</taxon>
        <taxon>Dikarya</taxon>
        <taxon>Basidiomycota</taxon>
        <taxon>Pucciniomycotina</taxon>
        <taxon>Microbotryomycetes</taxon>
        <taxon>Sporidiobolales</taxon>
        <taxon>Sporidiobolaceae</taxon>
        <taxon>Rhodotorula</taxon>
    </lineage>
</organism>
<dbReference type="SUPFAM" id="SSF56112">
    <property type="entry name" value="Protein kinase-like (PK-like)"/>
    <property type="match status" value="1"/>
</dbReference>
<dbReference type="InterPro" id="IPR028375">
    <property type="entry name" value="KA1/Ssp2_C"/>
</dbReference>
<keyword evidence="7 10" id="KW-0067">ATP-binding</keyword>
<feature type="compositionally biased region" description="Low complexity" evidence="11">
    <location>
        <begin position="170"/>
        <end position="179"/>
    </location>
</feature>
<feature type="region of interest" description="Disordered" evidence="11">
    <location>
        <begin position="1706"/>
        <end position="1817"/>
    </location>
</feature>
<dbReference type="OrthoDB" id="193931at2759"/>
<feature type="compositionally biased region" description="Basic residues" evidence="11">
    <location>
        <begin position="1708"/>
        <end position="1717"/>
    </location>
</feature>
<feature type="binding site" evidence="10">
    <location>
        <position position="581"/>
    </location>
    <ligand>
        <name>ATP</name>
        <dbReference type="ChEBI" id="CHEBI:30616"/>
    </ligand>
</feature>
<dbReference type="Pfam" id="PF00069">
    <property type="entry name" value="Pkinase"/>
    <property type="match status" value="1"/>
</dbReference>
<feature type="compositionally biased region" description="Polar residues" evidence="11">
    <location>
        <begin position="2042"/>
        <end position="2053"/>
    </location>
</feature>
<evidence type="ECO:0000256" key="8">
    <source>
        <dbReference type="ARBA" id="ARBA00047899"/>
    </source>
</evidence>
<feature type="region of interest" description="Disordered" evidence="11">
    <location>
        <begin position="1986"/>
        <end position="2015"/>
    </location>
</feature>
<dbReference type="FunFam" id="1.10.510.10:FF:000571">
    <property type="entry name" value="Maternal embryonic leucine zipper kinase"/>
    <property type="match status" value="1"/>
</dbReference>
<feature type="region of interest" description="Disordered" evidence="11">
    <location>
        <begin position="75"/>
        <end position="546"/>
    </location>
</feature>
<protein>
    <recommendedName>
        <fullName evidence="2">non-specific serine/threonine protein kinase</fullName>
        <ecNumber evidence="2">2.7.11.1</ecNumber>
    </recommendedName>
</protein>
<feature type="region of interest" description="Disordered" evidence="11">
    <location>
        <begin position="1053"/>
        <end position="1366"/>
    </location>
</feature>
<feature type="compositionally biased region" description="Low complexity" evidence="11">
    <location>
        <begin position="443"/>
        <end position="485"/>
    </location>
</feature>
<dbReference type="EC" id="2.7.11.1" evidence="2"/>
<feature type="region of interest" description="Disordered" evidence="11">
    <location>
        <begin position="1424"/>
        <end position="1501"/>
    </location>
</feature>
<gene>
    <name evidence="14" type="primary">KIN1</name>
    <name evidence="14" type="ORF">C6P46_001693</name>
</gene>
<feature type="compositionally biased region" description="Pro residues" evidence="11">
    <location>
        <begin position="1055"/>
        <end position="1064"/>
    </location>
</feature>
<feature type="domain" description="KA1" evidence="13">
    <location>
        <begin position="1503"/>
        <end position="1553"/>
    </location>
</feature>
<evidence type="ECO:0000313" key="15">
    <source>
        <dbReference type="Proteomes" id="UP000777482"/>
    </source>
</evidence>
<feature type="region of interest" description="Disordered" evidence="11">
    <location>
        <begin position="2042"/>
        <end position="2117"/>
    </location>
</feature>
<accession>A0A9P7B7H5</accession>
<reference evidence="14 15" key="1">
    <citation type="submission" date="2020-11" db="EMBL/GenBank/DDBJ databases">
        <title>Kefir isolates.</title>
        <authorList>
            <person name="Marcisauskas S."/>
            <person name="Kim Y."/>
            <person name="Blasche S."/>
        </authorList>
    </citation>
    <scope>NUCLEOTIDE SEQUENCE [LARGE SCALE GENOMIC DNA]</scope>
    <source>
        <strain evidence="14 15">KR</strain>
    </source>
</reference>
<feature type="compositionally biased region" description="Low complexity" evidence="11">
    <location>
        <begin position="1102"/>
        <end position="1111"/>
    </location>
</feature>
<proteinExistence type="inferred from homology"/>
<keyword evidence="4" id="KW-0808">Transferase</keyword>
<dbReference type="PROSITE" id="PS50011">
    <property type="entry name" value="PROTEIN_KINASE_DOM"/>
    <property type="match status" value="1"/>
</dbReference>
<evidence type="ECO:0000256" key="9">
    <source>
        <dbReference type="ARBA" id="ARBA00048679"/>
    </source>
</evidence>
<feature type="region of interest" description="Disordered" evidence="11">
    <location>
        <begin position="1"/>
        <end position="46"/>
    </location>
</feature>
<feature type="compositionally biased region" description="Basic and acidic residues" evidence="11">
    <location>
        <begin position="1312"/>
        <end position="1321"/>
    </location>
</feature>
<feature type="compositionally biased region" description="Low complexity" evidence="11">
    <location>
        <begin position="1280"/>
        <end position="1297"/>
    </location>
</feature>
<dbReference type="GO" id="GO:0035556">
    <property type="term" value="P:intracellular signal transduction"/>
    <property type="evidence" value="ECO:0007669"/>
    <property type="project" value="TreeGrafter"/>
</dbReference>
<evidence type="ECO:0000256" key="5">
    <source>
        <dbReference type="ARBA" id="ARBA00022741"/>
    </source>
</evidence>
<feature type="compositionally biased region" description="Pro residues" evidence="11">
    <location>
        <begin position="2072"/>
        <end position="2089"/>
    </location>
</feature>
<feature type="compositionally biased region" description="Basic and acidic residues" evidence="11">
    <location>
        <begin position="75"/>
        <end position="84"/>
    </location>
</feature>
<dbReference type="GO" id="GO:0004674">
    <property type="term" value="F:protein serine/threonine kinase activity"/>
    <property type="evidence" value="ECO:0007669"/>
    <property type="project" value="UniProtKB-KW"/>
</dbReference>
<dbReference type="PROSITE" id="PS00107">
    <property type="entry name" value="PROTEIN_KINASE_ATP"/>
    <property type="match status" value="1"/>
</dbReference>
<dbReference type="Proteomes" id="UP000777482">
    <property type="component" value="Unassembled WGS sequence"/>
</dbReference>
<comment type="catalytic activity">
    <reaction evidence="8">
        <text>L-threonyl-[protein] + ATP = O-phospho-L-threonyl-[protein] + ADP + H(+)</text>
        <dbReference type="Rhea" id="RHEA:46608"/>
        <dbReference type="Rhea" id="RHEA-COMP:11060"/>
        <dbReference type="Rhea" id="RHEA-COMP:11605"/>
        <dbReference type="ChEBI" id="CHEBI:15378"/>
        <dbReference type="ChEBI" id="CHEBI:30013"/>
        <dbReference type="ChEBI" id="CHEBI:30616"/>
        <dbReference type="ChEBI" id="CHEBI:61977"/>
        <dbReference type="ChEBI" id="CHEBI:456216"/>
        <dbReference type="EC" id="2.7.11.1"/>
    </reaction>
</comment>
<feature type="compositionally biased region" description="Acidic residues" evidence="11">
    <location>
        <begin position="250"/>
        <end position="260"/>
    </location>
</feature>
<dbReference type="GO" id="GO:0005737">
    <property type="term" value="C:cytoplasm"/>
    <property type="evidence" value="ECO:0007669"/>
    <property type="project" value="TreeGrafter"/>
</dbReference>
<feature type="compositionally biased region" description="Polar residues" evidence="11">
    <location>
        <begin position="486"/>
        <end position="504"/>
    </location>
</feature>
<keyword evidence="15" id="KW-1185">Reference proteome</keyword>
<feature type="compositionally biased region" description="Low complexity" evidence="11">
    <location>
        <begin position="590"/>
        <end position="609"/>
    </location>
</feature>
<dbReference type="Gene3D" id="3.30.200.20">
    <property type="entry name" value="Phosphorylase Kinase, domain 1"/>
    <property type="match status" value="1"/>
</dbReference>
<dbReference type="Gene3D" id="3.30.310.80">
    <property type="entry name" value="Kinase associated domain 1, KA1"/>
    <property type="match status" value="1"/>
</dbReference>
<dbReference type="InterPro" id="IPR001772">
    <property type="entry name" value="KA1_dom"/>
</dbReference>
<comment type="caution">
    <text evidence="14">The sequence shown here is derived from an EMBL/GenBank/DDBJ whole genome shotgun (WGS) entry which is preliminary data.</text>
</comment>
<evidence type="ECO:0000256" key="6">
    <source>
        <dbReference type="ARBA" id="ARBA00022777"/>
    </source>
</evidence>
<sequence length="2117" mass="225253">MSETRVTGADPAPPRHPQSRVEPHAEAAVPSTHLDQIAPNPTEAVAEPEEAAIACEMMMHAASNEVHLVEVTEDVQRQREDHVASPEVVDQQLEHAGPIVNEFLVQHQPDTLHSSSSSTADPNVTTADRGAAEGLGVPPSHAVDDHQSLLGPPSPNLYGEPTPPGRTIELPVSPLLSPDFDPPAPPPLPQTANPSLPTSPRSLQIRTHPADLAPSKQDSTPIGPASGSVPSTPISPSGGDAGHDGAEEEHHEDDEEEEDERPLWSQARAAGLPSATEATTAGGPDLGHDDASAQLSPVLDAVEEQLDPPRAFPAQAGAGRAVAYGNGSARPMSASQPPPFIAPAHFAEVSPSELPPTDPQSSAASRAQLHGRSHSVATPAAAPSSPPPPAFHGGAAFQSALASAMGPPPARRPSDRYRASSAAAAPGSGIGVGATSPTLPNGAGAATPRSTSSGAAPSSSLAREASLRSSASATAAGARAPSTGSHPPSRQASISTNGRSTGGTATDGHDPRDGSRRKAPGGGAGEQGIPASGQQQQTVVSGARSRRTLGEWQLTKTLGAGSMGKVKLGVSQVTGEKVAIKIIPRFTSTASAHRQSEQSQQAQQAASIAPNDPNAASAAKRSEPTASFIAKAAAKDASKEVRTVREGSLCLLLHHPYICGMREMLVYPHHYYFVQEYVNGGQMLDYIIAHGRLRERNLKIENILISKTGNIKIIDFGLSNLYSPTSYLSTFCGSLYFAAPELLNAKPYTGPEVDVWSFGIVLYVLVCGKVPFDDQSMPALHAKIKRGQVEYPAWLSSECKHLLSRMLVTVPTQRATLHEVLNHPWIVKGFPGPPAAHIPPRVPLRFGELDDEVIRGMTGFEFGTEEEIRMKLGEVIESESYRQAVRNWEAKRNSLGAGDGGSVSDSDRERPAMRTDGKDMRRSPSSKRFSGLGFYGKKLAGGFNAAFAGASAPPPKAYNELEPGSTPSTETSFVVNGLAPRPEQLDPTRGFHPLLSIYYLVKEKIERERIWGPGVFASSTLSLTGPPPPPAPAQAYATGSTLVSPPVNVDVRPALPTPPVPSTPQPRQRAMGDFGAMPASAPARPNEYSSANKRASYFGPTASPASPAIPSFRQPNDYEAPGSPTPRERKQSNRLSLMVGSPAADRERDRFADQQATVAAAGDDVPLATISQSPSSPGGFARRFNSLLGKSSPESNGTKGHRTRASIATSSHKSSTKTAASPLPQVTEVGTAGALRPPPQTRLPSSGSDVPLASPPDGKPVVRSSTVGDISPSRHQRGVSMAAPSLTASAAASSPLSKSVGMAVSAESSRAASRERRRQGEMFDDLEEEELGDDTVEPPATSPAVEATTDAEGRQSSIRSSKHEKAESAKPVWLKGLFSVSTTSTKPIATLRADLIRVLDRLGVQHRDVKNGFECAHVPSIDLSSLGSSHDASSSKDRRSGTVRRRASKLLLPTRDHDRPADAAGESSNSLPPVSPVDARTGNGFPTPPTGARFEADGGAAPAPKSDMIVRFEIFLVKMPLLPGIHGLQFRRIGGDAWQYQMLDHQSPISPAEPWQAASEVPVIAATTGPGKRGARLKLRCSPSYDGVAQRGVVAVKFFGRRSLDGLVHLAYDFKRTVNRAVLKPDNVAEIAGELAVRCNHAEYTSCRRQVCELETTEGPSTTAEGQKPGTQEAQLSRKASTGDPVRISQLFTKAMHLQEELMWRQQRGSRQHRRLLPHPSHDTVIGQPQPEQLASQPQQPESHPAIDGANQPVQVVDGRSPGQGLGSLPSIKDLLQLPDPSQPTGPEPAVNPDPSPTGHRHHPRTLPPLPPGPPRSQCFLEFTLRLPRRRSNTNYSPCSTRASVFVPVAQLPTSAERAALMKILGEGHAIEDAFTRAEAHCAKHGVGESWHKVENKVLTELRNRGVHDKVRYRGRWKLHDLIHLANKIIKRVQDAVDRSEDVDKVAADLARVQRSSQRPKKAELTVQRTRGLLPQQNLAQRGQQLGPTLMPRPLAGPVISPGPHIQQSQLHPHPTSYPIIHSSLVKVFPLPSLPLSYTDGISNNQDSATPQSEFGGPYASSAAFQESHPAPANPPPSAQSGSWPPPNPFSKFSLRKPRRQPSPSRTSVFFPVARWE</sequence>
<evidence type="ECO:0000256" key="1">
    <source>
        <dbReference type="ARBA" id="ARBA00010791"/>
    </source>
</evidence>
<dbReference type="PROSITE" id="PS50032">
    <property type="entry name" value="KA1"/>
    <property type="match status" value="1"/>
</dbReference>
<feature type="compositionally biased region" description="Basic and acidic residues" evidence="11">
    <location>
        <begin position="507"/>
        <end position="516"/>
    </location>
</feature>
<keyword evidence="6 14" id="KW-0418">Kinase</keyword>
<dbReference type="InterPro" id="IPR017441">
    <property type="entry name" value="Protein_kinase_ATP_BS"/>
</dbReference>
<evidence type="ECO:0000256" key="3">
    <source>
        <dbReference type="ARBA" id="ARBA00022527"/>
    </source>
</evidence>
<feature type="region of interest" description="Disordered" evidence="11">
    <location>
        <begin position="1657"/>
        <end position="1685"/>
    </location>
</feature>
<feature type="compositionally biased region" description="Pro residues" evidence="11">
    <location>
        <begin position="1806"/>
        <end position="1815"/>
    </location>
</feature>
<evidence type="ECO:0000256" key="10">
    <source>
        <dbReference type="PROSITE-ProRule" id="PRU10141"/>
    </source>
</evidence>
<keyword evidence="5 10" id="KW-0547">Nucleotide-binding</keyword>
<feature type="domain" description="Protein kinase" evidence="12">
    <location>
        <begin position="552"/>
        <end position="826"/>
    </location>
</feature>
<dbReference type="PANTHER" id="PTHR24346">
    <property type="entry name" value="MAP/MICROTUBULE AFFINITY-REGULATING KINASE"/>
    <property type="match status" value="1"/>
</dbReference>
<keyword evidence="3" id="KW-0723">Serine/threonine-protein kinase</keyword>
<feature type="compositionally biased region" description="Polar residues" evidence="11">
    <location>
        <begin position="1188"/>
        <end position="1198"/>
    </location>
</feature>
<feature type="compositionally biased region" description="Acidic residues" evidence="11">
    <location>
        <begin position="1322"/>
        <end position="1336"/>
    </location>
</feature>
<name>A0A9P7B7H5_RHOMI</name>
<feature type="compositionally biased region" description="Polar residues" evidence="11">
    <location>
        <begin position="1658"/>
        <end position="1680"/>
    </location>
</feature>
<evidence type="ECO:0000256" key="7">
    <source>
        <dbReference type="ARBA" id="ARBA00022840"/>
    </source>
</evidence>
<dbReference type="InterPro" id="IPR011009">
    <property type="entry name" value="Kinase-like_dom_sf"/>
</dbReference>
<evidence type="ECO:0000256" key="2">
    <source>
        <dbReference type="ARBA" id="ARBA00012513"/>
    </source>
</evidence>
<evidence type="ECO:0000256" key="4">
    <source>
        <dbReference type="ARBA" id="ARBA00022679"/>
    </source>
</evidence>
<dbReference type="EMBL" id="PUHQ01000015">
    <property type="protein sequence ID" value="KAG0664229.1"/>
    <property type="molecule type" value="Genomic_DNA"/>
</dbReference>
<comment type="similarity">
    <text evidence="1">Belongs to the protein kinase superfamily. CAMK Ser/Thr protein kinase family. NIM1 subfamily.</text>
</comment>
<dbReference type="GO" id="GO:0000226">
    <property type="term" value="P:microtubule cytoskeleton organization"/>
    <property type="evidence" value="ECO:0007669"/>
    <property type="project" value="TreeGrafter"/>
</dbReference>
<evidence type="ECO:0000313" key="14">
    <source>
        <dbReference type="EMBL" id="KAG0664229.1"/>
    </source>
</evidence>
<feature type="compositionally biased region" description="Polar residues" evidence="11">
    <location>
        <begin position="108"/>
        <end position="126"/>
    </location>
</feature>
<feature type="compositionally biased region" description="Polar residues" evidence="11">
    <location>
        <begin position="1730"/>
        <end position="1742"/>
    </location>
</feature>
<feature type="region of interest" description="Disordered" evidence="11">
    <location>
        <begin position="892"/>
        <end position="926"/>
    </location>
</feature>
<dbReference type="GO" id="GO:0005524">
    <property type="term" value="F:ATP binding"/>
    <property type="evidence" value="ECO:0007669"/>
    <property type="project" value="UniProtKB-UniRule"/>
</dbReference>
<feature type="compositionally biased region" description="Pro residues" evidence="11">
    <location>
        <begin position="180"/>
        <end position="189"/>
    </location>
</feature>
<evidence type="ECO:0000259" key="12">
    <source>
        <dbReference type="PROSITE" id="PS50011"/>
    </source>
</evidence>
<dbReference type="PANTHER" id="PTHR24346:SF82">
    <property type="entry name" value="KP78A-RELATED"/>
    <property type="match status" value="1"/>
</dbReference>
<dbReference type="InterPro" id="IPR000719">
    <property type="entry name" value="Prot_kinase_dom"/>
</dbReference>
<feature type="compositionally biased region" description="Low complexity" evidence="11">
    <location>
        <begin position="1205"/>
        <end position="1221"/>
    </location>
</feature>
<feature type="region of interest" description="Disordered" evidence="11">
    <location>
        <begin position="590"/>
        <end position="621"/>
    </location>
</feature>
<evidence type="ECO:0000256" key="11">
    <source>
        <dbReference type="SAM" id="MobiDB-lite"/>
    </source>
</evidence>
<feature type="compositionally biased region" description="Pro residues" evidence="11">
    <location>
        <begin position="1781"/>
        <end position="1796"/>
    </location>
</feature>